<evidence type="ECO:0008006" key="4">
    <source>
        <dbReference type="Google" id="ProtNLM"/>
    </source>
</evidence>
<evidence type="ECO:0000313" key="2">
    <source>
        <dbReference type="EMBL" id="EXZ46601.1"/>
    </source>
</evidence>
<dbReference type="PATRIC" id="fig|1339280.3.peg.323"/>
<proteinExistence type="predicted"/>
<dbReference type="SUPFAM" id="SSF75005">
    <property type="entry name" value="Arabinanase/levansucrase/invertase"/>
    <property type="match status" value="1"/>
</dbReference>
<evidence type="ECO:0000313" key="3">
    <source>
        <dbReference type="Proteomes" id="UP000022272"/>
    </source>
</evidence>
<feature type="chain" id="PRO_5001484222" description="CARDB domain-containing protein" evidence="1">
    <location>
        <begin position="25"/>
        <end position="540"/>
    </location>
</feature>
<accession>A0A016C189</accession>
<protein>
    <recommendedName>
        <fullName evidence="4">CARDB domain-containing protein</fullName>
    </recommendedName>
</protein>
<evidence type="ECO:0000256" key="1">
    <source>
        <dbReference type="SAM" id="SignalP"/>
    </source>
</evidence>
<comment type="caution">
    <text evidence="2">The sequence shown here is derived from an EMBL/GenBank/DDBJ whole genome shotgun (WGS) entry which is preliminary data.</text>
</comment>
<dbReference type="CDD" id="cd08994">
    <property type="entry name" value="GH43_62_32_68_117_130-like"/>
    <property type="match status" value="1"/>
</dbReference>
<dbReference type="RefSeq" id="WP_084819148.1">
    <property type="nucleotide sequence ID" value="NZ_JGDM01000007.1"/>
</dbReference>
<dbReference type="Proteomes" id="UP000022272">
    <property type="component" value="Unassembled WGS sequence"/>
</dbReference>
<reference evidence="2 3" key="1">
    <citation type="submission" date="2014-02" db="EMBL/GenBank/DDBJ databases">
        <authorList>
            <person name="Sears C."/>
            <person name="Carroll K."/>
            <person name="Sack B.R."/>
            <person name="Qadri F."/>
            <person name="Myers L.L."/>
            <person name="Chung G.-T."/>
            <person name="Escheverria P."/>
            <person name="Fraser C.M."/>
            <person name="Sadzewicz L."/>
            <person name="Shefchek K.A."/>
            <person name="Tallon L."/>
            <person name="Das S.P."/>
            <person name="Daugherty S."/>
            <person name="Mongodin E.F."/>
        </authorList>
    </citation>
    <scope>NUCLEOTIDE SEQUENCE [LARGE SCALE GENOMIC DNA]</scope>
    <source>
        <strain evidence="2 3">2-F-2 #4</strain>
    </source>
</reference>
<dbReference type="Gene3D" id="2.115.10.20">
    <property type="entry name" value="Glycosyl hydrolase domain, family 43"/>
    <property type="match status" value="1"/>
</dbReference>
<sequence>MNVRIRRRISIAIVTCATALSALAQITERQRPAEWDKLIPGGKYVDRFEAMQGNKLSDKVWGAQEVLPRFVDNGIEHPDISFWGGNILRGEDGKYHLFVCGWPENAKKGHMEWPNSTVYHAISKQLHGPYAIQDTIGKGHNPEAFILTDGRIVVYVINSYYLADSVDGPWEFKQFDFNPRDRKIIEGLSNLTFAERQDGSRLMICRGGGVWISRSGLSPYNQITERRAYPNVKGEFEDPVVWRDSLQYHLIVNDWLGRIAFYQRSLDGVHWVTEQGEAYVPGISRHKDGKVENWFKYERVKVYQDKEGRPIQMNFAVIDTIKWEDHGNDNHSSKNICIPLKKDLLLSVLNTAPIDASTPTIEVRIAAEKGFNPDGQLDIPSLRFGSFNEVNFGRGCKPLSWKKEGKDLIVTFEGKESGITAEEFAPKLIGKDKKGEFVIGYARLPYINYTPAILSSLRPRYDETGKLWKVEVQNFGLSTSEEMTLKITSNGLTVVETLLPPLKPYETKTLSIKGENRLEDQQLLSVKFYRNGNEIAVNKF</sequence>
<name>A0A016C189_BACFG</name>
<gene>
    <name evidence="2" type="ORF">M076_0334</name>
</gene>
<dbReference type="AlphaFoldDB" id="A0A016C189"/>
<organism evidence="2 3">
    <name type="scientific">Bacteroides fragilis str. 2-F-2 #4</name>
    <dbReference type="NCBI Taxonomy" id="1339280"/>
    <lineage>
        <taxon>Bacteria</taxon>
        <taxon>Pseudomonadati</taxon>
        <taxon>Bacteroidota</taxon>
        <taxon>Bacteroidia</taxon>
        <taxon>Bacteroidales</taxon>
        <taxon>Bacteroidaceae</taxon>
        <taxon>Bacteroides</taxon>
    </lineage>
</organism>
<dbReference type="EMBL" id="JGDM01000007">
    <property type="protein sequence ID" value="EXZ46601.1"/>
    <property type="molecule type" value="Genomic_DNA"/>
</dbReference>
<feature type="signal peptide" evidence="1">
    <location>
        <begin position="1"/>
        <end position="24"/>
    </location>
</feature>
<keyword evidence="1" id="KW-0732">Signal</keyword>
<dbReference type="InterPro" id="IPR023296">
    <property type="entry name" value="Glyco_hydro_beta-prop_sf"/>
</dbReference>